<evidence type="ECO:0000313" key="2">
    <source>
        <dbReference type="Proteomes" id="UP000182743"/>
    </source>
</evidence>
<dbReference type="OMA" id="PYAMLLY"/>
<dbReference type="KEGG" id="mthz:MOTHA_c24220"/>
<sequence>MKYPFEASLEELRADLDAYVGVVFSCLESEFMVIPKGRGFIEYPVFARAYEALKQATNGFISLHPDVILEKIQEVPLALIVLRTILGFTPPEWAYITSQRTGIEISQGFSRALDRRIRIAPLKPIRFSPLMQKRVIAMLETACHLLREGAPQVEGDKIHRLDKADTSSGLAGIRNLAGMGVPYAMLLYERFLGRPFAGHRDSVSELIGNVLENAIEEILAGAGISYRKTKRAEKIPGFDQAPDFIIPDEFNPRVVIEAKITEDDGTARDKVTRVQHLGELSAERLVNGKPGFEVIACIAGRGFGVRKEDMKKLLMATRGKVFTLKTLDRLLECTRLQEFRTK</sequence>
<reference evidence="1 2" key="1">
    <citation type="submission" date="2016-08" db="EMBL/GenBank/DDBJ databases">
        <title>Genome-based comparison of Moorella thermoacetic strains.</title>
        <authorList>
            <person name="Poehlein A."/>
            <person name="Bengelsdorf F.R."/>
            <person name="Esser C."/>
            <person name="Duerre P."/>
            <person name="Daniel R."/>
        </authorList>
    </citation>
    <scope>NUCLEOTIDE SEQUENCE [LARGE SCALE GENOMIC DNA]</scope>
    <source>
        <strain evidence="1 2">DSM 11768</strain>
    </source>
</reference>
<organism evidence="1 2">
    <name type="scientific">Neomoorella thermoacetica</name>
    <name type="common">Clostridium thermoaceticum</name>
    <dbReference type="NCBI Taxonomy" id="1525"/>
    <lineage>
        <taxon>Bacteria</taxon>
        <taxon>Bacillati</taxon>
        <taxon>Bacillota</taxon>
        <taxon>Clostridia</taxon>
        <taxon>Neomoorellales</taxon>
        <taxon>Neomoorellaceae</taxon>
        <taxon>Neomoorella</taxon>
    </lineage>
</organism>
<name>A0A1J5JK84_NEOTH</name>
<dbReference type="RefSeq" id="WP_011393763.1">
    <property type="nucleotide sequence ID" value="NZ_BSDM01000003.1"/>
</dbReference>
<dbReference type="AlphaFoldDB" id="A0A1J5JK84"/>
<evidence type="ECO:0000313" key="1">
    <source>
        <dbReference type="EMBL" id="OIQ09938.1"/>
    </source>
</evidence>
<protein>
    <submittedName>
        <fullName evidence="1">Uncharacterized protein</fullName>
    </submittedName>
</protein>
<proteinExistence type="predicted"/>
<comment type="caution">
    <text evidence="1">The sequence shown here is derived from an EMBL/GenBank/DDBJ whole genome shotgun (WGS) entry which is preliminary data.</text>
</comment>
<accession>A0A1J5JK84</accession>
<dbReference type="GeneID" id="45618317"/>
<dbReference type="KEGG" id="mtho:MOTHE_c23500"/>
<gene>
    <name evidence="1" type="ORF">MOOR_00040</name>
</gene>
<dbReference type="EMBL" id="MIHH01000001">
    <property type="protein sequence ID" value="OIQ09938.1"/>
    <property type="molecule type" value="Genomic_DNA"/>
</dbReference>
<dbReference type="Proteomes" id="UP000182743">
    <property type="component" value="Unassembled WGS sequence"/>
</dbReference>